<dbReference type="AlphaFoldDB" id="A0A8K0AI85"/>
<dbReference type="CDD" id="cd08704">
    <property type="entry name" value="Met_tRNA_FMT_C"/>
    <property type="match status" value="1"/>
</dbReference>
<keyword evidence="4" id="KW-0648">Protein biosynthesis</keyword>
<feature type="compositionally biased region" description="Polar residues" evidence="5">
    <location>
        <begin position="96"/>
        <end position="111"/>
    </location>
</feature>
<dbReference type="PANTHER" id="PTHR11138">
    <property type="entry name" value="METHIONYL-TRNA FORMYLTRANSFERASE"/>
    <property type="match status" value="1"/>
</dbReference>
<dbReference type="SUPFAM" id="SSF53328">
    <property type="entry name" value="Formyltransferase"/>
    <property type="match status" value="1"/>
</dbReference>
<reference evidence="8" key="1">
    <citation type="submission" date="2019-09" db="EMBL/GenBank/DDBJ databases">
        <title>The Mitochondrial Proteome of the Jakobid, Andalucia godoyi, a Protist With the Most Gene-Rich and Bacteria-Like Mitochondrial Genome.</title>
        <authorList>
            <person name="Gray M.W."/>
            <person name="Burger G."/>
            <person name="Derelle R."/>
            <person name="Klimes V."/>
            <person name="Leger M."/>
            <person name="Sarrasin M."/>
            <person name="Vlcek C."/>
            <person name="Roger A.J."/>
            <person name="Elias M."/>
            <person name="Lang B.F."/>
        </authorList>
    </citation>
    <scope>NUCLEOTIDE SEQUENCE</scope>
    <source>
        <strain evidence="8">And28</strain>
    </source>
</reference>
<dbReference type="InterPro" id="IPR041711">
    <property type="entry name" value="Met-tRNA-FMT_N"/>
</dbReference>
<dbReference type="GO" id="GO:0004479">
    <property type="term" value="F:methionyl-tRNA formyltransferase activity"/>
    <property type="evidence" value="ECO:0007669"/>
    <property type="project" value="UniProtKB-EC"/>
</dbReference>
<gene>
    <name evidence="8" type="ORF">ANDGO_03809</name>
</gene>
<dbReference type="Pfam" id="PF02911">
    <property type="entry name" value="Formyl_trans_C"/>
    <property type="match status" value="1"/>
</dbReference>
<proteinExistence type="inferred from homology"/>
<evidence type="ECO:0000259" key="7">
    <source>
        <dbReference type="Pfam" id="PF02911"/>
    </source>
</evidence>
<dbReference type="InterPro" id="IPR044135">
    <property type="entry name" value="Met-tRNA-FMT_C"/>
</dbReference>
<feature type="region of interest" description="Disordered" evidence="5">
    <location>
        <begin position="89"/>
        <end position="138"/>
    </location>
</feature>
<evidence type="ECO:0000256" key="4">
    <source>
        <dbReference type="ARBA" id="ARBA00022917"/>
    </source>
</evidence>
<feature type="domain" description="Formyl transferase C-terminal" evidence="7">
    <location>
        <begin position="277"/>
        <end position="379"/>
    </location>
</feature>
<name>A0A8K0AI85_ANDGO</name>
<accession>A0A8K0AI85</accession>
<dbReference type="SUPFAM" id="SSF50486">
    <property type="entry name" value="FMT C-terminal domain-like"/>
    <property type="match status" value="1"/>
</dbReference>
<dbReference type="InterPro" id="IPR002376">
    <property type="entry name" value="Formyl_transf_N"/>
</dbReference>
<dbReference type="PANTHER" id="PTHR11138:SF5">
    <property type="entry name" value="METHIONYL-TRNA FORMYLTRANSFERASE, MITOCHONDRIAL"/>
    <property type="match status" value="1"/>
</dbReference>
<dbReference type="OrthoDB" id="10268103at2759"/>
<dbReference type="EMBL" id="VRVR01000004">
    <property type="protein sequence ID" value="KAF0853058.1"/>
    <property type="molecule type" value="Genomic_DNA"/>
</dbReference>
<evidence type="ECO:0000259" key="6">
    <source>
        <dbReference type="Pfam" id="PF00551"/>
    </source>
</evidence>
<dbReference type="InterPro" id="IPR036477">
    <property type="entry name" value="Formyl_transf_N_sf"/>
</dbReference>
<dbReference type="EC" id="2.1.2.9" evidence="2"/>
<evidence type="ECO:0000256" key="3">
    <source>
        <dbReference type="ARBA" id="ARBA00022679"/>
    </source>
</evidence>
<evidence type="ECO:0000256" key="2">
    <source>
        <dbReference type="ARBA" id="ARBA00012261"/>
    </source>
</evidence>
<evidence type="ECO:0000256" key="1">
    <source>
        <dbReference type="ARBA" id="ARBA00010699"/>
    </source>
</evidence>
<dbReference type="Pfam" id="PF00551">
    <property type="entry name" value="Formyl_trans_N"/>
    <property type="match status" value="1"/>
</dbReference>
<dbReference type="GO" id="GO:0005739">
    <property type="term" value="C:mitochondrion"/>
    <property type="evidence" value="ECO:0007669"/>
    <property type="project" value="TreeGrafter"/>
</dbReference>
<dbReference type="Gene3D" id="3.40.50.12230">
    <property type="match status" value="2"/>
</dbReference>
<sequence length="398" mass="44375">MVQLPRAQFRIAFFGTDRFSMYSLHKLHANLHGPSQSRIVRDLTIITPPDAPSQRGLQLRPCPVKSFALDHSIPVFQPTNPKTIRDWKPEFLSAPRPNSITLDSSIQTTERSSNHDDDNPDGGGDAIGDQNKKKQEHNTRGHAFDLAVVVSFRYLIPYHIISAFRLGGINVHPSLLPQFKGPAPIHHTILNGESTTGVSIIDLDPVSFDVGRVLDRCEVPIENPKAVRYPLLEDHLGHLGADRMMYVIQKMSDLNARLPGSTQDELPQPVNMVFARKISKQMHHLQFSQLSAVDVDRRFRALAHSHVFGVLDGIRVRLLDLAPCEDSSATQILSGIPGSAVFHTDAILVRCTDGSVVAIKELQMEGKRAVSAKDFFHGYQNKIKRAGVMDQSRIMEFQ</sequence>
<dbReference type="CDD" id="cd08646">
    <property type="entry name" value="FMT_core_Met-tRNA-FMT_N"/>
    <property type="match status" value="1"/>
</dbReference>
<comment type="caution">
    <text evidence="8">The sequence shown here is derived from an EMBL/GenBank/DDBJ whole genome shotgun (WGS) entry which is preliminary data.</text>
</comment>
<organism evidence="8 9">
    <name type="scientific">Andalucia godoyi</name>
    <name type="common">Flagellate</name>
    <dbReference type="NCBI Taxonomy" id="505711"/>
    <lineage>
        <taxon>Eukaryota</taxon>
        <taxon>Discoba</taxon>
        <taxon>Jakobida</taxon>
        <taxon>Andalucina</taxon>
        <taxon>Andaluciidae</taxon>
        <taxon>Andalucia</taxon>
    </lineage>
</organism>
<evidence type="ECO:0000256" key="5">
    <source>
        <dbReference type="SAM" id="MobiDB-lite"/>
    </source>
</evidence>
<evidence type="ECO:0000313" key="8">
    <source>
        <dbReference type="EMBL" id="KAF0853058.1"/>
    </source>
</evidence>
<dbReference type="InterPro" id="IPR011034">
    <property type="entry name" value="Formyl_transferase-like_C_sf"/>
</dbReference>
<dbReference type="InterPro" id="IPR005793">
    <property type="entry name" value="Formyl_trans_C"/>
</dbReference>
<keyword evidence="9" id="KW-1185">Reference proteome</keyword>
<keyword evidence="3" id="KW-0808">Transferase</keyword>
<dbReference type="Proteomes" id="UP000799049">
    <property type="component" value="Unassembled WGS sequence"/>
</dbReference>
<feature type="domain" description="Formyl transferase N-terminal" evidence="6">
    <location>
        <begin position="130"/>
        <end position="222"/>
    </location>
</feature>
<evidence type="ECO:0000313" key="9">
    <source>
        <dbReference type="Proteomes" id="UP000799049"/>
    </source>
</evidence>
<protein>
    <recommendedName>
        <fullName evidence="2">methionyl-tRNA formyltransferase</fullName>
        <ecNumber evidence="2">2.1.2.9</ecNumber>
    </recommendedName>
</protein>
<comment type="similarity">
    <text evidence="1">Belongs to the Fmt family.</text>
</comment>